<dbReference type="Gene3D" id="2.60.40.10">
    <property type="entry name" value="Immunoglobulins"/>
    <property type="match status" value="3"/>
</dbReference>
<dbReference type="SMART" id="SM00060">
    <property type="entry name" value="FN3"/>
    <property type="match status" value="1"/>
</dbReference>
<dbReference type="CDD" id="cd00063">
    <property type="entry name" value="FN3"/>
    <property type="match status" value="1"/>
</dbReference>
<protein>
    <recommendedName>
        <fullName evidence="3">Ig-like domain-containing protein</fullName>
    </recommendedName>
</protein>
<dbReference type="SUPFAM" id="SSF49265">
    <property type="entry name" value="Fibronectin type III"/>
    <property type="match status" value="1"/>
</dbReference>
<sequence>MQEHIVCVTLSASPNYISASVDIKLICNLDESIENVANVTFRRNLDIIGSAKCSKLYRKYFHNYRRRNFGSCHFWDKFCCDYINNTVTWTYTPYTTPIIDETFYCEVNGDNGQDSNSTTVRPADAPETVVLSPSTEVYTRTEGGSISSITCSADCYPVCNFTWTYPDNRTLPRSYFNEYSLKKTHDGEYTCRAFNEIGYKEKSITVIVNYAPDNVHLSPNSTSLIVEENKHVSITCLANCRPQCEYRWTGQTNWSSSNKQFLIRYVKRANSGSYRCAARNGVGYEYSSYVLVTVHSRPTKVKSVAAKSTGSTTVSVAWIPDLSVVPKSNFTLHYKTRNDIFFTNMPFKEYDDHLTIYLLHVKSLIPSTEYVFKISSENYLGRTESKAVRCVTRAEPSASIRTDLVGGISLISIALLIIIITLVLVQSFQLLTHRSDTSIGGSRCISDGTTKTDRSTNIEESLYEITNLQLLNIGSSSEASQSNNETTQELSETPGDKLLRTSAGRNFTEKQHEHMRLTATGN</sequence>
<dbReference type="OrthoDB" id="10039395at2759"/>
<feature type="compositionally biased region" description="Polar residues" evidence="1">
    <location>
        <begin position="476"/>
        <end position="491"/>
    </location>
</feature>
<dbReference type="PANTHER" id="PTHR46013:SF7">
    <property type="entry name" value="IG-LIKE DOMAIN-CONTAINING PROTEIN"/>
    <property type="match status" value="1"/>
</dbReference>
<organism evidence="4 5">
    <name type="scientific">Mytilus coruscus</name>
    <name type="common">Sea mussel</name>
    <dbReference type="NCBI Taxonomy" id="42192"/>
    <lineage>
        <taxon>Eukaryota</taxon>
        <taxon>Metazoa</taxon>
        <taxon>Spiralia</taxon>
        <taxon>Lophotrochozoa</taxon>
        <taxon>Mollusca</taxon>
        <taxon>Bivalvia</taxon>
        <taxon>Autobranchia</taxon>
        <taxon>Pteriomorphia</taxon>
        <taxon>Mytilida</taxon>
        <taxon>Mytiloidea</taxon>
        <taxon>Mytilidae</taxon>
        <taxon>Mytilinae</taxon>
        <taxon>Mytilus</taxon>
    </lineage>
</organism>
<feature type="compositionally biased region" description="Basic and acidic residues" evidence="1">
    <location>
        <begin position="507"/>
        <end position="516"/>
    </location>
</feature>
<dbReference type="SMART" id="SM00409">
    <property type="entry name" value="IG"/>
    <property type="match status" value="2"/>
</dbReference>
<dbReference type="InterPro" id="IPR003599">
    <property type="entry name" value="Ig_sub"/>
</dbReference>
<dbReference type="AlphaFoldDB" id="A0A6J8F0S8"/>
<evidence type="ECO:0000256" key="1">
    <source>
        <dbReference type="SAM" id="MobiDB-lite"/>
    </source>
</evidence>
<dbReference type="InterPro" id="IPR003598">
    <property type="entry name" value="Ig_sub2"/>
</dbReference>
<dbReference type="InterPro" id="IPR036116">
    <property type="entry name" value="FN3_sf"/>
</dbReference>
<feature type="transmembrane region" description="Helical" evidence="2">
    <location>
        <begin position="404"/>
        <end position="425"/>
    </location>
</feature>
<name>A0A6J8F0S8_MYTCO</name>
<dbReference type="SMART" id="SM00408">
    <property type="entry name" value="IGc2"/>
    <property type="match status" value="2"/>
</dbReference>
<evidence type="ECO:0000313" key="5">
    <source>
        <dbReference type="Proteomes" id="UP000507470"/>
    </source>
</evidence>
<dbReference type="Pfam" id="PF13895">
    <property type="entry name" value="Ig_2"/>
    <property type="match status" value="1"/>
</dbReference>
<evidence type="ECO:0000256" key="2">
    <source>
        <dbReference type="SAM" id="Phobius"/>
    </source>
</evidence>
<dbReference type="EMBL" id="CACVKT020010182">
    <property type="protein sequence ID" value="CAC5425121.1"/>
    <property type="molecule type" value="Genomic_DNA"/>
</dbReference>
<dbReference type="InterPro" id="IPR007110">
    <property type="entry name" value="Ig-like_dom"/>
</dbReference>
<dbReference type="PANTHER" id="PTHR46013">
    <property type="entry name" value="VASCULAR CELL ADHESION MOLECULE 1"/>
    <property type="match status" value="1"/>
</dbReference>
<proteinExistence type="predicted"/>
<dbReference type="Proteomes" id="UP000507470">
    <property type="component" value="Unassembled WGS sequence"/>
</dbReference>
<dbReference type="SUPFAM" id="SSF48726">
    <property type="entry name" value="Immunoglobulin"/>
    <property type="match status" value="2"/>
</dbReference>
<accession>A0A6J8F0S8</accession>
<keyword evidence="2" id="KW-1133">Transmembrane helix</keyword>
<dbReference type="InterPro" id="IPR003961">
    <property type="entry name" value="FN3_dom"/>
</dbReference>
<evidence type="ECO:0000259" key="3">
    <source>
        <dbReference type="PROSITE" id="PS50835"/>
    </source>
</evidence>
<gene>
    <name evidence="4" type="ORF">MCOR_56968</name>
</gene>
<feature type="region of interest" description="Disordered" evidence="1">
    <location>
        <begin position="476"/>
        <end position="522"/>
    </location>
</feature>
<dbReference type="InterPro" id="IPR013783">
    <property type="entry name" value="Ig-like_fold"/>
</dbReference>
<dbReference type="InterPro" id="IPR036179">
    <property type="entry name" value="Ig-like_dom_sf"/>
</dbReference>
<keyword evidence="2" id="KW-0812">Transmembrane</keyword>
<keyword evidence="2" id="KW-0472">Membrane</keyword>
<dbReference type="PROSITE" id="PS50835">
    <property type="entry name" value="IG_LIKE"/>
    <property type="match status" value="2"/>
</dbReference>
<keyword evidence="5" id="KW-1185">Reference proteome</keyword>
<feature type="domain" description="Ig-like" evidence="3">
    <location>
        <begin position="212"/>
        <end position="293"/>
    </location>
</feature>
<evidence type="ECO:0000313" key="4">
    <source>
        <dbReference type="EMBL" id="CAC5425121.1"/>
    </source>
</evidence>
<reference evidence="4 5" key="1">
    <citation type="submission" date="2020-06" db="EMBL/GenBank/DDBJ databases">
        <authorList>
            <person name="Li R."/>
            <person name="Bekaert M."/>
        </authorList>
    </citation>
    <scope>NUCLEOTIDE SEQUENCE [LARGE SCALE GENOMIC DNA]</scope>
    <source>
        <strain evidence="5">wild</strain>
    </source>
</reference>
<feature type="domain" description="Ig-like" evidence="3">
    <location>
        <begin position="126"/>
        <end position="205"/>
    </location>
</feature>